<evidence type="ECO:0000313" key="2">
    <source>
        <dbReference type="Proteomes" id="UP000315400"/>
    </source>
</evidence>
<dbReference type="AlphaFoldDB" id="A0A540VT93"/>
<reference evidence="1 2" key="1">
    <citation type="submission" date="2019-06" db="EMBL/GenBank/DDBJ databases">
        <title>Metagenome assembled Genome of Spiribacter salinus SL48-SHIP from the microbial mat of Salt Lake 48 (Novosibirsk region, Russia).</title>
        <authorList>
            <person name="Shipova A."/>
            <person name="Rozanov A.S."/>
            <person name="Bryanskaya A.V."/>
            <person name="Peltek S.E."/>
        </authorList>
    </citation>
    <scope>NUCLEOTIDE SEQUENCE [LARGE SCALE GENOMIC DNA]</scope>
    <source>
        <strain evidence="1">SL48-SHIP-2</strain>
    </source>
</reference>
<evidence type="ECO:0000313" key="1">
    <source>
        <dbReference type="EMBL" id="TQE99926.1"/>
    </source>
</evidence>
<protein>
    <submittedName>
        <fullName evidence="1">Uncharacterized protein</fullName>
    </submittedName>
</protein>
<dbReference type="EMBL" id="VIFK01000032">
    <property type="protein sequence ID" value="TQE99926.1"/>
    <property type="molecule type" value="Genomic_DNA"/>
</dbReference>
<sequence length="539" mass="59039">MSAAELGRQPLTVVECDLRQVIGGSEQPITYRFSSADVIPPLGLDARPVITGISSLPTKLDIGESLGMRAAITIRCRDFLNDNDVAGGPAAPEATFFRLLKARVPYVANRALRIISGYLDGGSFQPERTLHYLLTKIDGPDRQGQVTLHCTDALVKADNRKAQAPNVGTGTLLAGLAAGDTTATISPAEAADDYHANGWLRFGDAKEICSFTRAGSTLTLDRAQRGTAAEDHPAGDTIQEILIIEEATLAQVAQLLLIDYADLDPSLVDAAAWALEDATWLGAFRVSATIWDPTGVAKLLQELTQQFPFFIVYDARVPRLDFQAIKPGAFALAAKLGERSELLRDSVSITEDPEKRISQIWFYFGMKDPGEKADDPRNYARLVPFIDRQAEIDHGEARIRKVYSRWLPADRSAVVLSIGERMLSRLRDGRRTIGFDLDAKDGAIWVGDTVEITTKHLIDTDGNPLTTQAQIIEAAEAQPGTSNRYQAEDLRLNSRYCLYTDDALPVYQQATISQRGRYGFYADDADRLDGGADPAYSYL</sequence>
<dbReference type="Proteomes" id="UP000315400">
    <property type="component" value="Unassembled WGS sequence"/>
</dbReference>
<gene>
    <name evidence="1" type="ORF">FKY71_06105</name>
</gene>
<name>A0A540VT93_9GAMM</name>
<accession>A0A540VT93</accession>
<organism evidence="1 2">
    <name type="scientific">Spiribacter salinus</name>
    <dbReference type="NCBI Taxonomy" id="1335746"/>
    <lineage>
        <taxon>Bacteria</taxon>
        <taxon>Pseudomonadati</taxon>
        <taxon>Pseudomonadota</taxon>
        <taxon>Gammaproteobacteria</taxon>
        <taxon>Chromatiales</taxon>
        <taxon>Ectothiorhodospiraceae</taxon>
        <taxon>Spiribacter</taxon>
    </lineage>
</organism>
<comment type="caution">
    <text evidence="1">The sequence shown here is derived from an EMBL/GenBank/DDBJ whole genome shotgun (WGS) entry which is preliminary data.</text>
</comment>
<proteinExistence type="predicted"/>